<comment type="caution">
    <text evidence="9">Lacks conserved residue(s) required for the propagation of feature annotation.</text>
</comment>
<keyword evidence="3 9" id="KW-0479">Metal-binding</keyword>
<comment type="caution">
    <text evidence="13">The sequence shown here is derived from an EMBL/GenBank/DDBJ whole genome shotgun (WGS) entry which is preliminary data.</text>
</comment>
<reference evidence="13 14" key="1">
    <citation type="submission" date="2019-11" db="EMBL/GenBank/DDBJ databases">
        <title>Novel Deefgea species.</title>
        <authorList>
            <person name="Han J.-H."/>
        </authorList>
    </citation>
    <scope>NUCLEOTIDE SEQUENCE [LARGE SCALE GENOMIC DNA]</scope>
    <source>
        <strain evidence="13 14">LMG 24817</strain>
    </source>
</reference>
<evidence type="ECO:0000256" key="4">
    <source>
        <dbReference type="ARBA" id="ARBA00022842"/>
    </source>
</evidence>
<dbReference type="PANTHER" id="PTHR20857:SF15">
    <property type="entry name" value="THIAMINE-PHOSPHATE SYNTHASE"/>
    <property type="match status" value="1"/>
</dbReference>
<dbReference type="CDD" id="cd00564">
    <property type="entry name" value="TMP_TenI"/>
    <property type="match status" value="1"/>
</dbReference>
<dbReference type="SUPFAM" id="SSF51391">
    <property type="entry name" value="Thiamin phosphate synthase"/>
    <property type="match status" value="1"/>
</dbReference>
<dbReference type="EC" id="2.5.1.3" evidence="9"/>
<comment type="catalytic activity">
    <reaction evidence="6 9 10">
        <text>4-methyl-5-(2-phosphooxyethyl)-thiazole + 4-amino-2-methyl-5-(diphosphooxymethyl)pyrimidine + H(+) = thiamine phosphate + diphosphate</text>
        <dbReference type="Rhea" id="RHEA:22328"/>
        <dbReference type="ChEBI" id="CHEBI:15378"/>
        <dbReference type="ChEBI" id="CHEBI:33019"/>
        <dbReference type="ChEBI" id="CHEBI:37575"/>
        <dbReference type="ChEBI" id="CHEBI:57841"/>
        <dbReference type="ChEBI" id="CHEBI:58296"/>
        <dbReference type="EC" id="2.5.1.3"/>
    </reaction>
</comment>
<comment type="function">
    <text evidence="9">Condenses 4-methyl-5-(beta-hydroxyethyl)thiazole monophosphate (THZ-P) and 2-methyl-4-amino-5-hydroxymethyl pyrimidine pyrophosphate (HMP-PP) to form thiamine monophosphate (TMP).</text>
</comment>
<keyword evidence="4 9" id="KW-0460">Magnesium</keyword>
<name>A0ABS2C9U7_9NEIS</name>
<protein>
    <recommendedName>
        <fullName evidence="9">Thiamine-phosphate synthase</fullName>
        <shortName evidence="9">TP synthase</shortName>
        <shortName evidence="9">TPS</shortName>
        <ecNumber evidence="9">2.5.1.3</ecNumber>
    </recommendedName>
    <alternativeName>
        <fullName evidence="9">Thiamine-phosphate pyrophosphorylase</fullName>
        <shortName evidence="9">TMP pyrophosphorylase</shortName>
        <shortName evidence="9">TMP-PPase</shortName>
    </alternativeName>
</protein>
<proteinExistence type="inferred from homology"/>
<keyword evidence="2 9" id="KW-0808">Transferase</keyword>
<evidence type="ECO:0000256" key="8">
    <source>
        <dbReference type="ARBA" id="ARBA00047883"/>
    </source>
</evidence>
<dbReference type="InterPro" id="IPR036206">
    <property type="entry name" value="ThiamineP_synth_sf"/>
</dbReference>
<keyword evidence="5 9" id="KW-0784">Thiamine biosynthesis</keyword>
<feature type="domain" description="Thiamine phosphate synthase/TenI" evidence="12">
    <location>
        <begin position="12"/>
        <end position="198"/>
    </location>
</feature>
<evidence type="ECO:0000256" key="1">
    <source>
        <dbReference type="ARBA" id="ARBA00005165"/>
    </source>
</evidence>
<comment type="catalytic activity">
    <reaction evidence="7 9 10">
        <text>2-(2-carboxy-4-methylthiazol-5-yl)ethyl phosphate + 4-amino-2-methyl-5-(diphosphooxymethyl)pyrimidine + 2 H(+) = thiamine phosphate + CO2 + diphosphate</text>
        <dbReference type="Rhea" id="RHEA:47848"/>
        <dbReference type="ChEBI" id="CHEBI:15378"/>
        <dbReference type="ChEBI" id="CHEBI:16526"/>
        <dbReference type="ChEBI" id="CHEBI:33019"/>
        <dbReference type="ChEBI" id="CHEBI:37575"/>
        <dbReference type="ChEBI" id="CHEBI:57841"/>
        <dbReference type="ChEBI" id="CHEBI:62890"/>
        <dbReference type="EC" id="2.5.1.3"/>
    </reaction>
</comment>
<organism evidence="13 14">
    <name type="scientific">Deefgea chitinilytica</name>
    <dbReference type="NCBI Taxonomy" id="570276"/>
    <lineage>
        <taxon>Bacteria</taxon>
        <taxon>Pseudomonadati</taxon>
        <taxon>Pseudomonadota</taxon>
        <taxon>Betaproteobacteria</taxon>
        <taxon>Neisseriales</taxon>
        <taxon>Chitinibacteraceae</taxon>
        <taxon>Deefgea</taxon>
    </lineage>
</organism>
<dbReference type="Gene3D" id="3.20.20.70">
    <property type="entry name" value="Aldolase class I"/>
    <property type="match status" value="1"/>
</dbReference>
<feature type="binding site" evidence="9">
    <location>
        <position position="114"/>
    </location>
    <ligand>
        <name>4-amino-2-methyl-5-(diphosphooxymethyl)pyrimidine</name>
        <dbReference type="ChEBI" id="CHEBI:57841"/>
    </ligand>
</feature>
<sequence length="223" mass="23108">MSRQALPIDLSLYLVLDPDLCGGSAGMVATAQQAAASGVTVVQLRAPNWKKRQWLETATALKAALALLNVPLIINDHVDIALAIDADGVHVGQQDMPADEVRRLLGPNKIVGLSTNSLVQFNEAELMYQAGIIDYVGVGPVYPTGTKKDASPVLASDEVNGMMQNRCLPAVAIGGIQAGKVASLIAQGLNGVAVVSAICGKADVTVATHGLLAEIHAARGNTQ</sequence>
<accession>A0ABS2C9U7</accession>
<evidence type="ECO:0000259" key="12">
    <source>
        <dbReference type="Pfam" id="PF02581"/>
    </source>
</evidence>
<comment type="cofactor">
    <cofactor evidence="9">
        <name>Mg(2+)</name>
        <dbReference type="ChEBI" id="CHEBI:18420"/>
    </cofactor>
    <text evidence="9">Binds 1 Mg(2+) ion per subunit.</text>
</comment>
<feature type="binding site" evidence="9">
    <location>
        <position position="95"/>
    </location>
    <ligand>
        <name>Mg(2+)</name>
        <dbReference type="ChEBI" id="CHEBI:18420"/>
    </ligand>
</feature>
<evidence type="ECO:0000256" key="3">
    <source>
        <dbReference type="ARBA" id="ARBA00022723"/>
    </source>
</evidence>
<comment type="pathway">
    <text evidence="1 9 11">Cofactor biosynthesis; thiamine diphosphate biosynthesis; thiamine phosphate from 4-amino-2-methyl-5-diphosphomethylpyrimidine and 4-methyl-5-(2-phosphoethyl)-thiazole: step 1/1.</text>
</comment>
<feature type="binding site" evidence="9">
    <location>
        <position position="175"/>
    </location>
    <ligand>
        <name>2-[(2R,5Z)-2-carboxy-4-methylthiazol-5(2H)-ylidene]ethyl phosphate</name>
        <dbReference type="ChEBI" id="CHEBI:62899"/>
    </ligand>
</feature>
<evidence type="ECO:0000256" key="11">
    <source>
        <dbReference type="RuleBase" id="RU004253"/>
    </source>
</evidence>
<feature type="binding site" evidence="9">
    <location>
        <position position="147"/>
    </location>
    <ligand>
        <name>4-amino-2-methyl-5-(diphosphooxymethyl)pyrimidine</name>
        <dbReference type="ChEBI" id="CHEBI:57841"/>
    </ligand>
</feature>
<evidence type="ECO:0000256" key="5">
    <source>
        <dbReference type="ARBA" id="ARBA00022977"/>
    </source>
</evidence>
<evidence type="ECO:0000313" key="13">
    <source>
        <dbReference type="EMBL" id="MBM5570445.1"/>
    </source>
</evidence>
<dbReference type="InterPro" id="IPR034291">
    <property type="entry name" value="TMP_synthase"/>
</dbReference>
<dbReference type="InterPro" id="IPR013785">
    <property type="entry name" value="Aldolase_TIM"/>
</dbReference>
<dbReference type="Pfam" id="PF02581">
    <property type="entry name" value="TMP-TENI"/>
    <property type="match status" value="1"/>
</dbReference>
<evidence type="ECO:0000256" key="2">
    <source>
        <dbReference type="ARBA" id="ARBA00022679"/>
    </source>
</evidence>
<dbReference type="EMBL" id="WOFE01000001">
    <property type="protein sequence ID" value="MBM5570445.1"/>
    <property type="molecule type" value="Genomic_DNA"/>
</dbReference>
<evidence type="ECO:0000256" key="6">
    <source>
        <dbReference type="ARBA" id="ARBA00047334"/>
    </source>
</evidence>
<dbReference type="RefSeq" id="WP_203569747.1">
    <property type="nucleotide sequence ID" value="NZ_WOFE01000001.1"/>
</dbReference>
<feature type="binding site" evidence="9">
    <location>
        <position position="76"/>
    </location>
    <ligand>
        <name>Mg(2+)</name>
        <dbReference type="ChEBI" id="CHEBI:18420"/>
    </ligand>
</feature>
<evidence type="ECO:0000256" key="9">
    <source>
        <dbReference type="HAMAP-Rule" id="MF_00097"/>
    </source>
</evidence>
<evidence type="ECO:0000313" key="14">
    <source>
        <dbReference type="Proteomes" id="UP001195660"/>
    </source>
</evidence>
<evidence type="ECO:0000256" key="7">
    <source>
        <dbReference type="ARBA" id="ARBA00047851"/>
    </source>
</evidence>
<feature type="binding site" evidence="9">
    <location>
        <begin position="144"/>
        <end position="146"/>
    </location>
    <ligand>
        <name>2-[(2R,5Z)-2-carboxy-4-methylthiazol-5(2H)-ylidene]ethyl phosphate</name>
        <dbReference type="ChEBI" id="CHEBI:62899"/>
    </ligand>
</feature>
<comment type="similarity">
    <text evidence="9 10">Belongs to the thiamine-phosphate synthase family.</text>
</comment>
<dbReference type="Proteomes" id="UP001195660">
    <property type="component" value="Unassembled WGS sequence"/>
</dbReference>
<dbReference type="InterPro" id="IPR022998">
    <property type="entry name" value="ThiamineP_synth_TenI"/>
</dbReference>
<evidence type="ECO:0000256" key="10">
    <source>
        <dbReference type="RuleBase" id="RU003826"/>
    </source>
</evidence>
<dbReference type="GO" id="GO:0004789">
    <property type="term" value="F:thiamine-phosphate diphosphorylase activity"/>
    <property type="evidence" value="ECO:0007669"/>
    <property type="project" value="UniProtKB-EC"/>
</dbReference>
<feature type="binding site" evidence="9">
    <location>
        <begin position="195"/>
        <end position="196"/>
    </location>
    <ligand>
        <name>2-[(2R,5Z)-2-carboxy-4-methylthiazol-5(2H)-ylidene]ethyl phosphate</name>
        <dbReference type="ChEBI" id="CHEBI:62899"/>
    </ligand>
</feature>
<dbReference type="PANTHER" id="PTHR20857">
    <property type="entry name" value="THIAMINE-PHOSPHATE PYROPHOSPHORYLASE"/>
    <property type="match status" value="1"/>
</dbReference>
<keyword evidence="14" id="KW-1185">Reference proteome</keyword>
<feature type="binding site" evidence="9">
    <location>
        <position position="75"/>
    </location>
    <ligand>
        <name>4-amino-2-methyl-5-(diphosphooxymethyl)pyrimidine</name>
        <dbReference type="ChEBI" id="CHEBI:57841"/>
    </ligand>
</feature>
<comment type="catalytic activity">
    <reaction evidence="8 9 10">
        <text>2-[(2R,5Z)-2-carboxy-4-methylthiazol-5(2H)-ylidene]ethyl phosphate + 4-amino-2-methyl-5-(diphosphooxymethyl)pyrimidine + 2 H(+) = thiamine phosphate + CO2 + diphosphate</text>
        <dbReference type="Rhea" id="RHEA:47844"/>
        <dbReference type="ChEBI" id="CHEBI:15378"/>
        <dbReference type="ChEBI" id="CHEBI:16526"/>
        <dbReference type="ChEBI" id="CHEBI:33019"/>
        <dbReference type="ChEBI" id="CHEBI:37575"/>
        <dbReference type="ChEBI" id="CHEBI:57841"/>
        <dbReference type="ChEBI" id="CHEBI:62899"/>
        <dbReference type="EC" id="2.5.1.3"/>
    </reaction>
</comment>
<dbReference type="HAMAP" id="MF_00097">
    <property type="entry name" value="TMP_synthase"/>
    <property type="match status" value="1"/>
</dbReference>
<dbReference type="NCBIfam" id="TIGR00693">
    <property type="entry name" value="thiE"/>
    <property type="match status" value="1"/>
</dbReference>
<gene>
    <name evidence="9 13" type="primary">thiE</name>
    <name evidence="13" type="ORF">GM173_02505</name>
</gene>